<accession>A0ACC2LK61</accession>
<proteinExistence type="predicted"/>
<evidence type="ECO:0000313" key="2">
    <source>
        <dbReference type="Proteomes" id="UP001234297"/>
    </source>
</evidence>
<organism evidence="1 2">
    <name type="scientific">Persea americana</name>
    <name type="common">Avocado</name>
    <dbReference type="NCBI Taxonomy" id="3435"/>
    <lineage>
        <taxon>Eukaryota</taxon>
        <taxon>Viridiplantae</taxon>
        <taxon>Streptophyta</taxon>
        <taxon>Embryophyta</taxon>
        <taxon>Tracheophyta</taxon>
        <taxon>Spermatophyta</taxon>
        <taxon>Magnoliopsida</taxon>
        <taxon>Magnoliidae</taxon>
        <taxon>Laurales</taxon>
        <taxon>Lauraceae</taxon>
        <taxon>Persea</taxon>
    </lineage>
</organism>
<dbReference type="Proteomes" id="UP001234297">
    <property type="component" value="Chromosome 8"/>
</dbReference>
<evidence type="ECO:0000313" key="1">
    <source>
        <dbReference type="EMBL" id="KAJ8633837.1"/>
    </source>
</evidence>
<name>A0ACC2LK61_PERAE</name>
<gene>
    <name evidence="1" type="ORF">MRB53_027173</name>
</gene>
<comment type="caution">
    <text evidence="1">The sequence shown here is derived from an EMBL/GenBank/DDBJ whole genome shotgun (WGS) entry which is preliminary data.</text>
</comment>
<keyword evidence="2" id="KW-1185">Reference proteome</keyword>
<dbReference type="EMBL" id="CM056816">
    <property type="protein sequence ID" value="KAJ8633837.1"/>
    <property type="molecule type" value="Genomic_DNA"/>
</dbReference>
<sequence length="958" mass="107013">MAAASISDSESHRSSSIEIEKAWHLFSLLLRLGRPARPSEIAARCSLFSATPDFVEFLCSIPDSPLFLTRDLLVTISLEVLFSAFGEFASNAIASSFVPRIRARVSWPKRRWDGCVQTYFRKRKGVRFDSLVLPAAKRRPLSLAENEENNDRSLSLVKRIECSSSPKANNAVEDDMRRVVGFVPFGTSVMEHASCSFEQESAMTHLVLASDSVLASYGLEVIDHKVANESETKCNVGRSIAHGESAEYMHFVENENNFTRIEIDLNQKIMTDEKLKANETDEPALLTATMQKPVCVPPDAGIFRGDPESCIPHDNTAQIGELIETEMTLGNQMKGADKMMVLFTDQKATEIEIPVNSLLAEPSIAQKLPIDSFSKQKALQKDALALRLQVLSDPLDENKLVSPSTQQVQDKKDEKCNLKKQKSKRSRNNNAPTKEHRFDSVSKNNKNLLEPKGLPNFESFIVEEEEGSGGYGTVYRARRRNDGKTFAVKCPHANAHTHHVNNELKMLERFGGRNFVIKYGGSFKSGNADCFVLEHVEHDRPEVLKREIDASDLQWYGYCLFRALASLHKQGVMHRDVKPGNFLFSRKYGKGFLIDFNLAMDLNQKYCTNSNSKMNSNGSLDHVPRPNIKDSPSTKEARKVACRTLKPVCREGSRDYPLLTTNVRKKLDVVHLKTFNDVGSRLKNRNQGADVSGVTSAKDATSTRTPSAERLREPMPCKGRTALINLVQEALQGPNHEAVCAPASQRKRVAAPLGKLDRRLLYLSPMPLCSSGVAVAGAGLLKSTGDRKKRKEGPCVGTKGFRAPEVLFKSAHQGPKVDVWSAGVTLLYLMIGRTPFVGDPEQNIKDIAKLRGSEDLWEVAKLHNRESSFPVDLLDIQSLPSIDLRVWCELNTRRPDFHEMAPWSLFDLVDKCLTVNPRLRISAEEALRHEFFAPCHEALRKNRLLRQSLSSESGSQSQ</sequence>
<reference evidence="1 2" key="1">
    <citation type="journal article" date="2022" name="Hortic Res">
        <title>A haplotype resolved chromosomal level avocado genome allows analysis of novel avocado genes.</title>
        <authorList>
            <person name="Nath O."/>
            <person name="Fletcher S.J."/>
            <person name="Hayward A."/>
            <person name="Shaw L.M."/>
            <person name="Masouleh A.K."/>
            <person name="Furtado A."/>
            <person name="Henry R.J."/>
            <person name="Mitter N."/>
        </authorList>
    </citation>
    <scope>NUCLEOTIDE SEQUENCE [LARGE SCALE GENOMIC DNA]</scope>
    <source>
        <strain evidence="2">cv. Hass</strain>
    </source>
</reference>
<protein>
    <submittedName>
        <fullName evidence="1">Uncharacterized protein</fullName>
    </submittedName>
</protein>